<keyword evidence="8" id="KW-0325">Glycoprotein</keyword>
<evidence type="ECO:0000256" key="8">
    <source>
        <dbReference type="ARBA" id="ARBA00023180"/>
    </source>
</evidence>
<keyword evidence="7" id="KW-1015">Disulfide bond</keyword>
<keyword evidence="14" id="KW-1185">Reference proteome</keyword>
<keyword evidence="3 10" id="KW-0217">Developmental protein</keyword>
<evidence type="ECO:0000256" key="3">
    <source>
        <dbReference type="ARBA" id="ARBA00022473"/>
    </source>
</evidence>
<dbReference type="EMBL" id="KB097731">
    <property type="protein sequence ID" value="ESN91036.1"/>
    <property type="molecule type" value="Genomic_DNA"/>
</dbReference>
<dbReference type="PRINTS" id="PR01349">
    <property type="entry name" value="WNTPROTEIN"/>
</dbReference>
<comment type="similarity">
    <text evidence="2 10">Belongs to the Wnt family.</text>
</comment>
<dbReference type="GeneID" id="20195650"/>
<evidence type="ECO:0000256" key="2">
    <source>
        <dbReference type="ARBA" id="ARBA00005683"/>
    </source>
</evidence>
<evidence type="ECO:0000256" key="1">
    <source>
        <dbReference type="ARBA" id="ARBA00004498"/>
    </source>
</evidence>
<gene>
    <name evidence="13" type="primary">20195650</name>
    <name evidence="12" type="ORF">HELRODRAFT_116413</name>
</gene>
<dbReference type="InParanoid" id="T1EGE8"/>
<dbReference type="PANTHER" id="PTHR12027:SF77">
    <property type="entry name" value="PROTEIN WNT-5"/>
    <property type="match status" value="1"/>
</dbReference>
<dbReference type="InterPro" id="IPR005817">
    <property type="entry name" value="Wnt"/>
</dbReference>
<dbReference type="AlphaFoldDB" id="T1EGE8"/>
<dbReference type="OrthoDB" id="5945655at2759"/>
<dbReference type="GO" id="GO:0005109">
    <property type="term" value="F:frizzled binding"/>
    <property type="evidence" value="ECO:0000318"/>
    <property type="project" value="GO_Central"/>
</dbReference>
<dbReference type="FunFam" id="3.30.2460.20:FF:000001">
    <property type="entry name" value="Wnt homolog"/>
    <property type="match status" value="1"/>
</dbReference>
<keyword evidence="5" id="KW-0272">Extracellular matrix</keyword>
<organism evidence="13 14">
    <name type="scientific">Helobdella robusta</name>
    <name type="common">Californian leech</name>
    <dbReference type="NCBI Taxonomy" id="6412"/>
    <lineage>
        <taxon>Eukaryota</taxon>
        <taxon>Metazoa</taxon>
        <taxon>Spiralia</taxon>
        <taxon>Lophotrochozoa</taxon>
        <taxon>Annelida</taxon>
        <taxon>Clitellata</taxon>
        <taxon>Hirudinea</taxon>
        <taxon>Rhynchobdellida</taxon>
        <taxon>Glossiphoniidae</taxon>
        <taxon>Helobdella</taxon>
    </lineage>
</organism>
<keyword evidence="6 10" id="KW-0879">Wnt signaling pathway</keyword>
<feature type="region of interest" description="Disordered" evidence="11">
    <location>
        <begin position="194"/>
        <end position="220"/>
    </location>
</feature>
<name>T1EGE8_HELRO</name>
<dbReference type="InterPro" id="IPR043158">
    <property type="entry name" value="Wnt_C"/>
</dbReference>
<dbReference type="GO" id="GO:0030182">
    <property type="term" value="P:neuron differentiation"/>
    <property type="evidence" value="ECO:0000318"/>
    <property type="project" value="GO_Central"/>
</dbReference>
<evidence type="ECO:0000256" key="11">
    <source>
        <dbReference type="SAM" id="MobiDB-lite"/>
    </source>
</evidence>
<evidence type="ECO:0000313" key="12">
    <source>
        <dbReference type="EMBL" id="ESN91036.1"/>
    </source>
</evidence>
<dbReference type="RefSeq" id="XP_009030899.1">
    <property type="nucleotide sequence ID" value="XM_009032651.1"/>
</dbReference>
<protein>
    <recommendedName>
        <fullName evidence="10">Protein Wnt</fullName>
    </recommendedName>
</protein>
<dbReference type="GO" id="GO:0045165">
    <property type="term" value="P:cell fate commitment"/>
    <property type="evidence" value="ECO:0000318"/>
    <property type="project" value="GO_Central"/>
</dbReference>
<dbReference type="KEGG" id="hro:HELRODRAFT_116413"/>
<keyword evidence="9" id="KW-0449">Lipoprotein</keyword>
<dbReference type="EMBL" id="AMQM01008167">
    <property type="status" value="NOT_ANNOTATED_CDS"/>
    <property type="molecule type" value="Genomic_DNA"/>
</dbReference>
<evidence type="ECO:0000313" key="14">
    <source>
        <dbReference type="Proteomes" id="UP000015101"/>
    </source>
</evidence>
<evidence type="ECO:0000256" key="4">
    <source>
        <dbReference type="ARBA" id="ARBA00022525"/>
    </source>
</evidence>
<dbReference type="PANTHER" id="PTHR12027">
    <property type="entry name" value="WNT RELATED"/>
    <property type="match status" value="1"/>
</dbReference>
<evidence type="ECO:0000256" key="6">
    <source>
        <dbReference type="ARBA" id="ARBA00022687"/>
    </source>
</evidence>
<sequence>MAADECFQQFGGMRWNCSLLSRGNKSSFMTLPDYLPDGCKEASILKAFFSASMTFNVARACKDGQLPQCGCSRREKPRHLPAEWVWGGCGDNTEYGFKFGVGFVDSREREMNYPRYSHELKIMLSNLHNNMVGRRTVVGLSKASCRCHGASGSCSMKTCWHQMADFNEIARELKFKYENLPHLVKFNNAGTNSDYENIDNDDNTQQQPATDTSSNRPTRDTLIYTEPSPDFCEALTNTSWPGTHGRQCKRGEPGSEGCDLMCCGRGYNTFREKVTERCRCHFVWCCSVHCSTCEKYIDVHVCK</sequence>
<reference evidence="14" key="1">
    <citation type="submission" date="2012-12" db="EMBL/GenBank/DDBJ databases">
        <authorList>
            <person name="Hellsten U."/>
            <person name="Grimwood J."/>
            <person name="Chapman J.A."/>
            <person name="Shapiro H."/>
            <person name="Aerts A."/>
            <person name="Otillar R.P."/>
            <person name="Terry A.Y."/>
            <person name="Boore J.L."/>
            <person name="Simakov O."/>
            <person name="Marletaz F."/>
            <person name="Cho S.-J."/>
            <person name="Edsinger-Gonzales E."/>
            <person name="Havlak P."/>
            <person name="Kuo D.-H."/>
            <person name="Larsson T."/>
            <person name="Lv J."/>
            <person name="Arendt D."/>
            <person name="Savage R."/>
            <person name="Osoegawa K."/>
            <person name="de Jong P."/>
            <person name="Lindberg D.R."/>
            <person name="Seaver E.C."/>
            <person name="Weisblat D.A."/>
            <person name="Putnam N.H."/>
            <person name="Grigoriev I.V."/>
            <person name="Rokhsar D.S."/>
        </authorList>
    </citation>
    <scope>NUCLEOTIDE SEQUENCE</scope>
</reference>
<evidence type="ECO:0000256" key="7">
    <source>
        <dbReference type="ARBA" id="ARBA00023157"/>
    </source>
</evidence>
<proteinExistence type="inferred from homology"/>
<dbReference type="EnsemblMetazoa" id="HelroT116413">
    <property type="protein sequence ID" value="HelroP116413"/>
    <property type="gene ID" value="HelroG116413"/>
</dbReference>
<dbReference type="GO" id="GO:0060070">
    <property type="term" value="P:canonical Wnt signaling pathway"/>
    <property type="evidence" value="ECO:0000318"/>
    <property type="project" value="GO_Central"/>
</dbReference>
<keyword evidence="4" id="KW-0964">Secreted</keyword>
<reference evidence="12 14" key="2">
    <citation type="journal article" date="2013" name="Nature">
        <title>Insights into bilaterian evolution from three spiralian genomes.</title>
        <authorList>
            <person name="Simakov O."/>
            <person name="Marletaz F."/>
            <person name="Cho S.J."/>
            <person name="Edsinger-Gonzales E."/>
            <person name="Havlak P."/>
            <person name="Hellsten U."/>
            <person name="Kuo D.H."/>
            <person name="Larsson T."/>
            <person name="Lv J."/>
            <person name="Arendt D."/>
            <person name="Savage R."/>
            <person name="Osoegawa K."/>
            <person name="de Jong P."/>
            <person name="Grimwood J."/>
            <person name="Chapman J.A."/>
            <person name="Shapiro H."/>
            <person name="Aerts A."/>
            <person name="Otillar R.P."/>
            <person name="Terry A.Y."/>
            <person name="Boore J.L."/>
            <person name="Grigoriev I.V."/>
            <person name="Lindberg D.R."/>
            <person name="Seaver E.C."/>
            <person name="Weisblat D.A."/>
            <person name="Putnam N.H."/>
            <person name="Rokhsar D.S."/>
        </authorList>
    </citation>
    <scope>NUCLEOTIDE SEQUENCE</scope>
</reference>
<dbReference type="SMART" id="SM00097">
    <property type="entry name" value="WNT1"/>
    <property type="match status" value="1"/>
</dbReference>
<reference evidence="13" key="3">
    <citation type="submission" date="2015-06" db="UniProtKB">
        <authorList>
            <consortium name="EnsemblMetazoa"/>
        </authorList>
    </citation>
    <scope>IDENTIFICATION</scope>
</reference>
<dbReference type="Pfam" id="PF00110">
    <property type="entry name" value="wnt"/>
    <property type="match status" value="1"/>
</dbReference>
<evidence type="ECO:0000313" key="13">
    <source>
        <dbReference type="EnsemblMetazoa" id="HelroP116413"/>
    </source>
</evidence>
<dbReference type="Proteomes" id="UP000015101">
    <property type="component" value="Unassembled WGS sequence"/>
</dbReference>
<dbReference type="STRING" id="6412.T1EGE8"/>
<comment type="function">
    <text evidence="10">Ligand for members of the frizzled family of seven transmembrane receptors.</text>
</comment>
<dbReference type="CTD" id="20195650"/>
<dbReference type="GO" id="GO:0005615">
    <property type="term" value="C:extracellular space"/>
    <property type="evidence" value="ECO:0000318"/>
    <property type="project" value="GO_Central"/>
</dbReference>
<dbReference type="GO" id="GO:0005125">
    <property type="term" value="F:cytokine activity"/>
    <property type="evidence" value="ECO:0000318"/>
    <property type="project" value="GO_Central"/>
</dbReference>
<accession>T1EGE8</accession>
<feature type="compositionally biased region" description="Polar residues" evidence="11">
    <location>
        <begin position="203"/>
        <end position="216"/>
    </location>
</feature>
<evidence type="ECO:0000256" key="9">
    <source>
        <dbReference type="ARBA" id="ARBA00023288"/>
    </source>
</evidence>
<dbReference type="Gene3D" id="3.30.2460.20">
    <property type="match status" value="1"/>
</dbReference>
<dbReference type="HOGENOM" id="CLU_033039_3_0_1"/>
<dbReference type="eggNOG" id="KOG3913">
    <property type="taxonomic scope" value="Eukaryota"/>
</dbReference>
<evidence type="ECO:0000256" key="5">
    <source>
        <dbReference type="ARBA" id="ARBA00022530"/>
    </source>
</evidence>
<comment type="subcellular location">
    <subcellularLocation>
        <location evidence="1 10">Secreted</location>
        <location evidence="1 10">Extracellular space</location>
        <location evidence="1 10">Extracellular matrix</location>
    </subcellularLocation>
</comment>
<evidence type="ECO:0000256" key="10">
    <source>
        <dbReference type="RuleBase" id="RU003500"/>
    </source>
</evidence>